<dbReference type="Pfam" id="PF00248">
    <property type="entry name" value="Aldo_ket_red"/>
    <property type="match status" value="1"/>
</dbReference>
<organism evidence="2 3">
    <name type="scientific">Fulvivirga imtechensis AK7</name>
    <dbReference type="NCBI Taxonomy" id="1237149"/>
    <lineage>
        <taxon>Bacteria</taxon>
        <taxon>Pseudomonadati</taxon>
        <taxon>Bacteroidota</taxon>
        <taxon>Cytophagia</taxon>
        <taxon>Cytophagales</taxon>
        <taxon>Fulvivirgaceae</taxon>
        <taxon>Fulvivirga</taxon>
    </lineage>
</organism>
<dbReference type="PRINTS" id="PR00069">
    <property type="entry name" value="ALDKETRDTASE"/>
</dbReference>
<dbReference type="InterPro" id="IPR020471">
    <property type="entry name" value="AKR"/>
</dbReference>
<evidence type="ECO:0000259" key="1">
    <source>
        <dbReference type="Pfam" id="PF00248"/>
    </source>
</evidence>
<dbReference type="STRING" id="1237149.C900_05798"/>
<dbReference type="SUPFAM" id="SSF51430">
    <property type="entry name" value="NAD(P)-linked oxidoreductase"/>
    <property type="match status" value="1"/>
</dbReference>
<proteinExistence type="predicted"/>
<gene>
    <name evidence="2" type="ORF">C900_05798</name>
</gene>
<dbReference type="PANTHER" id="PTHR11732">
    <property type="entry name" value="ALDO/KETO REDUCTASE"/>
    <property type="match status" value="1"/>
</dbReference>
<dbReference type="EMBL" id="AMZN01000092">
    <property type="protein sequence ID" value="ELR68785.1"/>
    <property type="molecule type" value="Genomic_DNA"/>
</dbReference>
<dbReference type="InterPro" id="IPR036812">
    <property type="entry name" value="NAD(P)_OxRdtase_dom_sf"/>
</dbReference>
<dbReference type="Gene3D" id="3.20.20.100">
    <property type="entry name" value="NADP-dependent oxidoreductase domain"/>
    <property type="match status" value="1"/>
</dbReference>
<reference evidence="2 3" key="1">
    <citation type="submission" date="2012-12" db="EMBL/GenBank/DDBJ databases">
        <title>Genome assembly of Fulvivirga imtechensis AK7.</title>
        <authorList>
            <person name="Nupur N."/>
            <person name="Khatri I."/>
            <person name="Kumar R."/>
            <person name="Subramanian S."/>
            <person name="Pinnaka A."/>
        </authorList>
    </citation>
    <scope>NUCLEOTIDE SEQUENCE [LARGE SCALE GENOMIC DNA]</scope>
    <source>
        <strain evidence="2 3">AK7</strain>
    </source>
</reference>
<accession>L8JJ18</accession>
<dbReference type="Proteomes" id="UP000011135">
    <property type="component" value="Unassembled WGS sequence"/>
</dbReference>
<dbReference type="InterPro" id="IPR018170">
    <property type="entry name" value="Aldo/ket_reductase_CS"/>
</dbReference>
<name>L8JJ18_9BACT</name>
<evidence type="ECO:0000313" key="3">
    <source>
        <dbReference type="Proteomes" id="UP000011135"/>
    </source>
</evidence>
<dbReference type="PROSITE" id="PS00062">
    <property type="entry name" value="ALDOKETO_REDUCTASE_2"/>
    <property type="match status" value="1"/>
</dbReference>
<protein>
    <submittedName>
        <fullName evidence="2">Aldehyde reductase</fullName>
    </submittedName>
</protein>
<dbReference type="AlphaFoldDB" id="L8JJ18"/>
<dbReference type="InterPro" id="IPR023210">
    <property type="entry name" value="NADP_OxRdtase_dom"/>
</dbReference>
<comment type="caution">
    <text evidence="2">The sequence shown here is derived from an EMBL/GenBank/DDBJ whole genome shotgun (WGS) entry which is preliminary data.</text>
</comment>
<dbReference type="GO" id="GO:0016491">
    <property type="term" value="F:oxidoreductase activity"/>
    <property type="evidence" value="ECO:0007669"/>
    <property type="project" value="InterPro"/>
</dbReference>
<dbReference type="eggNOG" id="COG0656">
    <property type="taxonomic scope" value="Bacteria"/>
</dbReference>
<evidence type="ECO:0000313" key="2">
    <source>
        <dbReference type="EMBL" id="ELR68785.1"/>
    </source>
</evidence>
<sequence>MEPALKKTLNDLQIDYLDLYLIHWPVALKKGTQLARSAEDFIPLNDIPTEETWKAMEDMLNRKLTRHIGVCNFGIGRLDGLMKSATIKPEVNQIELHPYLQQNNMLEFSRKNNVHVTAYSPLGSADRPDSLKVKDEPSLLDDQTIAEIATKHKATLRRC</sequence>
<feature type="domain" description="NADP-dependent oxidoreductase" evidence="1">
    <location>
        <begin position="3"/>
        <end position="125"/>
    </location>
</feature>
<keyword evidence="3" id="KW-1185">Reference proteome</keyword>